<sequence>MMQTEPVSETTLDLIYDLGDRFSGKLEPIERYLASMAGAESDTETAELLLRASTALLEHRPRDAVDILNYGQRRAVSNRAMTLAIGEIKLHLRDNTCVEQFDFLSTQSPAKFAGLFTAAARLMAGDIDRAAAALNKALRHYMVPPGASVRDVAGQIADQSEAQGWCGFGDAGTLHIGGKAHALGAAEITVLLDDKPIRLGDADIRIADGYTEVILPDLWHLAKSISVFNKRLPLIGSPIVVADALAHISTIWLDRGRICGKSWYPGRPLMSPSVVLVDAEDGKILSDRPERVAADDADYASLQFQRHFQFDLTSDMHHLDAFAVRDSYGRIFVGSPIRPFHQIKTNRTLVCAIAARYPAGADAEGNEAAAGIPALSDFSLVPDFPGLPPETTPFVARDPLVVIPVYRGLEVTLACIDSVRKHSAASVEILAVVDDSPDHELVARLKKLGQSRKITLILKPRNEGFPATANVGLRAAIDRGRDVILLNSDTIVTDGWIERLQRPLLSDPTIGTITPLSNAASILSFPSTKTVNAIPTSREADEIAALAYAVNGDTTVEMPTAHGFCMYIRRDCLVQTGVLRQDVFGLGYGEENDFSLRASHLGWKHVAATGSYIGHIESQSFTDSKTFLLERNLKRLNRLHPGYDQMIADWVKADALQPFRSRLLIALWKKRLADRETIVLVTHNRDGGVQKFIDYRAGLARDAGKFVLVMRPGKNQKTDQVGYLEDYFSPRKDKLTLDLSGEGNPFSLTFEDLAVASIELHHTIGWSSEVIAHVLQAAKCYDMFIHDYSWFCPRITLTTGENRYCGEPPVEACEACVGEYGSTIDEVISARSLIDRSQAILAGADNVFVPSVDVSRRMARRFAVKPRVAQWEKGTSIPATLKSVESSKGGKRRICVVGAIGQEKGFKILLDAARWVQRKGLDIEFRIVGYTCNDRALLETGCVYITGGYQEAEVISLIKAQDAAFAFFPAVWPETWSFVLSQCWEANLPVLAFDIGAPAERIRQTGGGGLIPLGLPISRLVESMLRFHSNQEELGLDMAG</sequence>
<feature type="domain" description="Glycosyltransferase 2-like" evidence="5">
    <location>
        <begin position="401"/>
        <end position="512"/>
    </location>
</feature>
<dbReference type="Pfam" id="PF00535">
    <property type="entry name" value="Glycos_transf_2"/>
    <property type="match status" value="1"/>
</dbReference>
<dbReference type="InterPro" id="IPR029044">
    <property type="entry name" value="Nucleotide-diphossugar_trans"/>
</dbReference>
<dbReference type="Pfam" id="PF00534">
    <property type="entry name" value="Glycos_transf_1"/>
    <property type="match status" value="1"/>
</dbReference>
<evidence type="ECO:0000259" key="4">
    <source>
        <dbReference type="Pfam" id="PF00534"/>
    </source>
</evidence>
<keyword evidence="2" id="KW-0328">Glycosyltransferase</keyword>
<evidence type="ECO:0000259" key="5">
    <source>
        <dbReference type="Pfam" id="PF00535"/>
    </source>
</evidence>
<dbReference type="AlphaFoldDB" id="A0A963YT27"/>
<comment type="similarity">
    <text evidence="1">Belongs to the glycosyltransferase 2 family.</text>
</comment>
<keyword evidence="7" id="KW-1185">Reference proteome</keyword>
<evidence type="ECO:0000313" key="7">
    <source>
        <dbReference type="Proteomes" id="UP000708298"/>
    </source>
</evidence>
<gene>
    <name evidence="6" type="ORF">ASILVAE211_15375</name>
</gene>
<dbReference type="PANTHER" id="PTHR43179">
    <property type="entry name" value="RHAMNOSYLTRANSFERASE WBBL"/>
    <property type="match status" value="1"/>
</dbReference>
<evidence type="ECO:0000256" key="2">
    <source>
        <dbReference type="ARBA" id="ARBA00022676"/>
    </source>
</evidence>
<proteinExistence type="inferred from homology"/>
<evidence type="ECO:0000256" key="1">
    <source>
        <dbReference type="ARBA" id="ARBA00006739"/>
    </source>
</evidence>
<dbReference type="Gene3D" id="3.90.550.10">
    <property type="entry name" value="Spore Coat Polysaccharide Biosynthesis Protein SpsA, Chain A"/>
    <property type="match status" value="1"/>
</dbReference>
<dbReference type="GO" id="GO:0016757">
    <property type="term" value="F:glycosyltransferase activity"/>
    <property type="evidence" value="ECO:0007669"/>
    <property type="project" value="UniProtKB-KW"/>
</dbReference>
<reference evidence="6" key="2">
    <citation type="submission" date="2021-01" db="EMBL/GenBank/DDBJ databases">
        <authorList>
            <person name="Mieszkin S."/>
            <person name="Pouder E."/>
            <person name="Alain K."/>
        </authorList>
    </citation>
    <scope>NUCLEOTIDE SEQUENCE</scope>
    <source>
        <strain evidence="6">HW T2.11</strain>
    </source>
</reference>
<comment type="caution">
    <text evidence="6">The sequence shown here is derived from an EMBL/GenBank/DDBJ whole genome shotgun (WGS) entry which is preliminary data.</text>
</comment>
<name>A0A963YT27_9PROT</name>
<keyword evidence="3" id="KW-0808">Transferase</keyword>
<organism evidence="6 7">
    <name type="scientific">Acidisoma silvae</name>
    <dbReference type="NCBI Taxonomy" id="2802396"/>
    <lineage>
        <taxon>Bacteria</taxon>
        <taxon>Pseudomonadati</taxon>
        <taxon>Pseudomonadota</taxon>
        <taxon>Alphaproteobacteria</taxon>
        <taxon>Acetobacterales</taxon>
        <taxon>Acidocellaceae</taxon>
        <taxon>Acidisoma</taxon>
    </lineage>
</organism>
<dbReference type="Gene3D" id="3.40.50.2000">
    <property type="entry name" value="Glycogen Phosphorylase B"/>
    <property type="match status" value="1"/>
</dbReference>
<reference evidence="6" key="1">
    <citation type="journal article" date="2021" name="Microorganisms">
        <title>Acidisoma silvae sp. nov. and Acidisomacellulosilytica sp. nov., Two Acidophilic Bacteria Isolated from Decaying Wood, Hydrolyzing Cellulose and Producing Poly-3-hydroxybutyrate.</title>
        <authorList>
            <person name="Mieszkin S."/>
            <person name="Pouder E."/>
            <person name="Uroz S."/>
            <person name="Simon-Colin C."/>
            <person name="Alain K."/>
        </authorList>
    </citation>
    <scope>NUCLEOTIDE SEQUENCE</scope>
    <source>
        <strain evidence="6">HW T2.11</strain>
    </source>
</reference>
<accession>A0A963YT27</accession>
<dbReference type="InterPro" id="IPR001173">
    <property type="entry name" value="Glyco_trans_2-like"/>
</dbReference>
<evidence type="ECO:0000313" key="6">
    <source>
        <dbReference type="EMBL" id="MCB8876574.1"/>
    </source>
</evidence>
<dbReference type="SUPFAM" id="SSF53448">
    <property type="entry name" value="Nucleotide-diphospho-sugar transferases"/>
    <property type="match status" value="1"/>
</dbReference>
<dbReference type="EMBL" id="JAESVB010000006">
    <property type="protein sequence ID" value="MCB8876574.1"/>
    <property type="molecule type" value="Genomic_DNA"/>
</dbReference>
<dbReference type="InterPro" id="IPR001296">
    <property type="entry name" value="Glyco_trans_1"/>
</dbReference>
<dbReference type="PANTHER" id="PTHR43179:SF12">
    <property type="entry name" value="GALACTOFURANOSYLTRANSFERASE GLFT2"/>
    <property type="match status" value="1"/>
</dbReference>
<feature type="domain" description="Glycosyl transferase family 1" evidence="4">
    <location>
        <begin position="884"/>
        <end position="1032"/>
    </location>
</feature>
<dbReference type="SUPFAM" id="SSF53756">
    <property type="entry name" value="UDP-Glycosyltransferase/glycogen phosphorylase"/>
    <property type="match status" value="1"/>
</dbReference>
<dbReference type="Proteomes" id="UP000708298">
    <property type="component" value="Unassembled WGS sequence"/>
</dbReference>
<protein>
    <submittedName>
        <fullName evidence="6">Glycosyltransferase</fullName>
    </submittedName>
</protein>
<evidence type="ECO:0000256" key="3">
    <source>
        <dbReference type="ARBA" id="ARBA00022679"/>
    </source>
</evidence>